<name>A0A840N3Z0_9BRAD</name>
<protein>
    <submittedName>
        <fullName evidence="1">Uncharacterized protein</fullName>
    </submittedName>
</protein>
<accession>A0A840N3Z0</accession>
<proteinExistence type="predicted"/>
<evidence type="ECO:0000313" key="2">
    <source>
        <dbReference type="Proteomes" id="UP000521227"/>
    </source>
</evidence>
<gene>
    <name evidence="1" type="ORF">HNQ36_002572</name>
</gene>
<comment type="caution">
    <text evidence="1">The sequence shown here is derived from an EMBL/GenBank/DDBJ whole genome shotgun (WGS) entry which is preliminary data.</text>
</comment>
<dbReference type="AlphaFoldDB" id="A0A840N3Z0"/>
<dbReference type="EMBL" id="JACHIJ010000003">
    <property type="protein sequence ID" value="MBB5052598.1"/>
    <property type="molecule type" value="Genomic_DNA"/>
</dbReference>
<sequence length="69" mass="7432">MNIALVGQNFIAAMPDKQNVFGLHGRAGFDWRPGRMALFAAREVTRMNDNVTTFTGKGGVVGATLHARA</sequence>
<evidence type="ECO:0000313" key="1">
    <source>
        <dbReference type="EMBL" id="MBB5052598.1"/>
    </source>
</evidence>
<dbReference type="RefSeq" id="WP_184085536.1">
    <property type="nucleotide sequence ID" value="NZ_JACHIJ010000003.1"/>
</dbReference>
<reference evidence="1 2" key="1">
    <citation type="submission" date="2020-08" db="EMBL/GenBank/DDBJ databases">
        <title>Genomic Encyclopedia of Type Strains, Phase IV (KMG-IV): sequencing the most valuable type-strain genomes for metagenomic binning, comparative biology and taxonomic classification.</title>
        <authorList>
            <person name="Goeker M."/>
        </authorList>
    </citation>
    <scope>NUCLEOTIDE SEQUENCE [LARGE SCALE GENOMIC DNA]</scope>
    <source>
        <strain evidence="1 2">DSM 17498</strain>
    </source>
</reference>
<dbReference type="Proteomes" id="UP000521227">
    <property type="component" value="Unassembled WGS sequence"/>
</dbReference>
<organism evidence="1 2">
    <name type="scientific">Afipia massiliensis</name>
    <dbReference type="NCBI Taxonomy" id="211460"/>
    <lineage>
        <taxon>Bacteria</taxon>
        <taxon>Pseudomonadati</taxon>
        <taxon>Pseudomonadota</taxon>
        <taxon>Alphaproteobacteria</taxon>
        <taxon>Hyphomicrobiales</taxon>
        <taxon>Nitrobacteraceae</taxon>
        <taxon>Afipia</taxon>
    </lineage>
</organism>